<protein>
    <recommendedName>
        <fullName evidence="3">DUF4276 family protein</fullName>
    </recommendedName>
</protein>
<dbReference type="EMBL" id="FOXH01000002">
    <property type="protein sequence ID" value="SFP23795.1"/>
    <property type="molecule type" value="Genomic_DNA"/>
</dbReference>
<gene>
    <name evidence="1" type="ORF">SAMN04515674_10257</name>
</gene>
<keyword evidence="2" id="KW-1185">Reference proteome</keyword>
<reference evidence="1 2" key="1">
    <citation type="submission" date="2016-10" db="EMBL/GenBank/DDBJ databases">
        <authorList>
            <person name="de Groot N.N."/>
        </authorList>
    </citation>
    <scope>NUCLEOTIDE SEQUENCE [LARGE SCALE GENOMIC DNA]</scope>
    <source>
        <strain evidence="2">E92,LMG 26720,CCM 7988</strain>
    </source>
</reference>
<dbReference type="AlphaFoldDB" id="A0A1I5NPQ2"/>
<evidence type="ECO:0000313" key="1">
    <source>
        <dbReference type="EMBL" id="SFP23795.1"/>
    </source>
</evidence>
<proteinExistence type="predicted"/>
<dbReference type="Proteomes" id="UP000199306">
    <property type="component" value="Unassembled WGS sequence"/>
</dbReference>
<name>A0A1I5NPQ2_9BACT</name>
<evidence type="ECO:0008006" key="3">
    <source>
        <dbReference type="Google" id="ProtNLM"/>
    </source>
</evidence>
<accession>A0A1I5NPQ2</accession>
<sequence>MVEVSILLEGGVNVESNANADTFDNSERLRESFQRLLSSGLRENEEIKIRVDTKGSYTSVLKLKSHLSSTTLALLDLDADASHRERRIEQYGLSGYEEFVFFMIQAMESWILSQPEAIEKTFEDFTRIEQSPLADDPIIKGINCESIEKPDKKLNTLLSKYFQREKGGRIKPLKYGKLNNSYSLIEKLDIDLLKGRFQDVDNLLNKIKALTLDA</sequence>
<evidence type="ECO:0000313" key="2">
    <source>
        <dbReference type="Proteomes" id="UP000199306"/>
    </source>
</evidence>
<dbReference type="STRING" id="1079859.SAMN04515674_10257"/>
<organism evidence="1 2">
    <name type="scientific">Pseudarcicella hirudinis</name>
    <dbReference type="NCBI Taxonomy" id="1079859"/>
    <lineage>
        <taxon>Bacteria</taxon>
        <taxon>Pseudomonadati</taxon>
        <taxon>Bacteroidota</taxon>
        <taxon>Cytophagia</taxon>
        <taxon>Cytophagales</taxon>
        <taxon>Flectobacillaceae</taxon>
        <taxon>Pseudarcicella</taxon>
    </lineage>
</organism>